<keyword evidence="2" id="KW-1185">Reference proteome</keyword>
<dbReference type="Gene3D" id="1.25.40.20">
    <property type="entry name" value="Ankyrin repeat-containing domain"/>
    <property type="match status" value="1"/>
</dbReference>
<protein>
    <submittedName>
        <fullName evidence="1">NF-kappa-B inhibitor cactus</fullName>
    </submittedName>
</protein>
<sequence length="388" mass="43703">MRNNEGETPLFLAAQHGKKGAFDALHPKCSIAGLRVLHDIRHCRKNDGNTILHVSIQGAYFGLIVDITKVLRPQIPMTTVLDLLKMWKKLVVNTIVARSTGEDKDQGMETNKGEPGLKTNICEHSHFKVRDVIKGQEDVIPTQRLPASPDHFVFFRLLQIMIELLLSVLGLDGEKWKEIMEPIREFTGLVQVIKSGIQRKEVFLEAEKKRSDVYGFKMPEDSKKEETRTGFFFLHRFGHGRGCVSSPVTRRGDSGEENLWRLFTARWGLAENRTQIEAWLRFLLSKRFSLWSAMATRGSGGSRRHQIFRSTSICDLSRPVRSPPVFFFLSHGSGVASSSSIDGSSEVASSSSSPFLCNTRVFFLLTREPCPPTDLSIFTALLLLRSTL</sequence>
<dbReference type="OrthoDB" id="1930691at2759"/>
<proteinExistence type="predicted"/>
<accession>A0A3S3PY09</accession>
<dbReference type="AlphaFoldDB" id="A0A3S3PY09"/>
<dbReference type="EMBL" id="QPKB01000002">
    <property type="protein sequence ID" value="RWR75618.1"/>
    <property type="molecule type" value="Genomic_DNA"/>
</dbReference>
<evidence type="ECO:0000313" key="1">
    <source>
        <dbReference type="EMBL" id="RWR75618.1"/>
    </source>
</evidence>
<comment type="caution">
    <text evidence="1">The sequence shown here is derived from an EMBL/GenBank/DDBJ whole genome shotgun (WGS) entry which is preliminary data.</text>
</comment>
<dbReference type="Proteomes" id="UP000283530">
    <property type="component" value="Unassembled WGS sequence"/>
</dbReference>
<reference evidence="1 2" key="1">
    <citation type="journal article" date="2019" name="Nat. Plants">
        <title>Stout camphor tree genome fills gaps in understanding of flowering plant genome evolution.</title>
        <authorList>
            <person name="Chaw S.M."/>
            <person name="Liu Y.C."/>
            <person name="Wu Y.W."/>
            <person name="Wang H.Y."/>
            <person name="Lin C.I."/>
            <person name="Wu C.S."/>
            <person name="Ke H.M."/>
            <person name="Chang L.Y."/>
            <person name="Hsu C.Y."/>
            <person name="Yang H.T."/>
            <person name="Sudianto E."/>
            <person name="Hsu M.H."/>
            <person name="Wu K.P."/>
            <person name="Wang L.N."/>
            <person name="Leebens-Mack J.H."/>
            <person name="Tsai I.J."/>
        </authorList>
    </citation>
    <scope>NUCLEOTIDE SEQUENCE [LARGE SCALE GENOMIC DNA]</scope>
    <source>
        <strain evidence="2">cv. Chaw 1501</strain>
        <tissue evidence="1">Young leaves</tissue>
    </source>
</reference>
<evidence type="ECO:0000313" key="2">
    <source>
        <dbReference type="Proteomes" id="UP000283530"/>
    </source>
</evidence>
<gene>
    <name evidence="1" type="ORF">CKAN_00400900</name>
</gene>
<organism evidence="1 2">
    <name type="scientific">Cinnamomum micranthum f. kanehirae</name>
    <dbReference type="NCBI Taxonomy" id="337451"/>
    <lineage>
        <taxon>Eukaryota</taxon>
        <taxon>Viridiplantae</taxon>
        <taxon>Streptophyta</taxon>
        <taxon>Embryophyta</taxon>
        <taxon>Tracheophyta</taxon>
        <taxon>Spermatophyta</taxon>
        <taxon>Magnoliopsida</taxon>
        <taxon>Magnoliidae</taxon>
        <taxon>Laurales</taxon>
        <taxon>Lauraceae</taxon>
        <taxon>Cinnamomum</taxon>
    </lineage>
</organism>
<dbReference type="InterPro" id="IPR036770">
    <property type="entry name" value="Ankyrin_rpt-contain_sf"/>
</dbReference>
<name>A0A3S3PY09_9MAGN</name>